<evidence type="ECO:0000313" key="2">
    <source>
        <dbReference type="EMBL" id="KAK7467028.1"/>
    </source>
</evidence>
<comment type="caution">
    <text evidence="2">The sequence shown here is derived from an EMBL/GenBank/DDBJ whole genome shotgun (WGS) entry which is preliminary data.</text>
</comment>
<evidence type="ECO:0000256" key="1">
    <source>
        <dbReference type="SAM" id="MobiDB-lite"/>
    </source>
</evidence>
<sequence length="152" mass="17224">MLPETPKYTIEDTQRYALSLRKAKQLSKLPSFPIETARLITGRPSFNYMSNTPRPSSSSSPLNDRSSNLNDTMPVAPPPSPIINPILTMDCGVKMQKWDKGGTCHPADHRKRGCGGCRYWRVIDDFEGLKTCKYCRARARERSRRGKKVAHQ</sequence>
<evidence type="ECO:0008006" key="4">
    <source>
        <dbReference type="Google" id="ProtNLM"/>
    </source>
</evidence>
<feature type="compositionally biased region" description="Low complexity" evidence="1">
    <location>
        <begin position="53"/>
        <end position="71"/>
    </location>
</feature>
<protein>
    <recommendedName>
        <fullName evidence="4">GATA-type domain-containing protein</fullName>
    </recommendedName>
</protein>
<organism evidence="2 3">
    <name type="scientific">Marasmiellus scandens</name>
    <dbReference type="NCBI Taxonomy" id="2682957"/>
    <lineage>
        <taxon>Eukaryota</taxon>
        <taxon>Fungi</taxon>
        <taxon>Dikarya</taxon>
        <taxon>Basidiomycota</taxon>
        <taxon>Agaricomycotina</taxon>
        <taxon>Agaricomycetes</taxon>
        <taxon>Agaricomycetidae</taxon>
        <taxon>Agaricales</taxon>
        <taxon>Marasmiineae</taxon>
        <taxon>Omphalotaceae</taxon>
        <taxon>Marasmiellus</taxon>
    </lineage>
</organism>
<gene>
    <name evidence="2" type="ORF">VKT23_004090</name>
</gene>
<feature type="region of interest" description="Disordered" evidence="1">
    <location>
        <begin position="44"/>
        <end position="81"/>
    </location>
</feature>
<keyword evidence="3" id="KW-1185">Reference proteome</keyword>
<name>A0ABR1JXQ7_9AGAR</name>
<dbReference type="Proteomes" id="UP001498398">
    <property type="component" value="Unassembled WGS sequence"/>
</dbReference>
<dbReference type="EMBL" id="JBANRG010000004">
    <property type="protein sequence ID" value="KAK7467028.1"/>
    <property type="molecule type" value="Genomic_DNA"/>
</dbReference>
<accession>A0ABR1JXQ7</accession>
<reference evidence="2 3" key="1">
    <citation type="submission" date="2024-01" db="EMBL/GenBank/DDBJ databases">
        <title>A draft genome for the cacao thread blight pathogen Marasmiellus scandens.</title>
        <authorList>
            <person name="Baruah I.K."/>
            <person name="Leung J."/>
            <person name="Bukari Y."/>
            <person name="Amoako-Attah I."/>
            <person name="Meinhardt L.W."/>
            <person name="Bailey B.A."/>
            <person name="Cohen S.P."/>
        </authorList>
    </citation>
    <scope>NUCLEOTIDE SEQUENCE [LARGE SCALE GENOMIC DNA]</scope>
    <source>
        <strain evidence="2 3">GH-19</strain>
    </source>
</reference>
<proteinExistence type="predicted"/>
<evidence type="ECO:0000313" key="3">
    <source>
        <dbReference type="Proteomes" id="UP001498398"/>
    </source>
</evidence>